<dbReference type="VEuPathDB" id="FungiDB:ASPVEDRAFT_433235"/>
<evidence type="ECO:0000313" key="3">
    <source>
        <dbReference type="Proteomes" id="UP000184073"/>
    </source>
</evidence>
<dbReference type="Pfam" id="PF08316">
    <property type="entry name" value="Pal1"/>
    <property type="match status" value="1"/>
</dbReference>
<dbReference type="InterPro" id="IPR013226">
    <property type="entry name" value="Pal1"/>
</dbReference>
<accession>A0A1L9P8J9</accession>
<dbReference type="EMBL" id="KV878126">
    <property type="protein sequence ID" value="OJI97847.1"/>
    <property type="molecule type" value="Genomic_DNA"/>
</dbReference>
<feature type="compositionally biased region" description="Polar residues" evidence="1">
    <location>
        <begin position="25"/>
        <end position="37"/>
    </location>
</feature>
<sequence length="231" mass="26845">MYRHSMDHYQSYPMYPGARSPRMSMDSNSSLGSNNPYQRFLSPSPTRSSMSYRRSSPIPPPDYDDIMYEAPHHRRGRRRSGRKLRHSQIVSPDIIDRLDSAALFSYHHEGPYDAVYPERNRNTQESPIEALRESNAEALRATPYHKIADSLNSQRPLDGVAYFPPGHTDQEGQTYDYEEGYNMMSDAGNFSRLPPFKFTDEDFRNDPFYNTPAKPFAPIRNVFRRKHRVSV</sequence>
<organism evidence="2 3">
    <name type="scientific">Aspergillus versicolor CBS 583.65</name>
    <dbReference type="NCBI Taxonomy" id="1036611"/>
    <lineage>
        <taxon>Eukaryota</taxon>
        <taxon>Fungi</taxon>
        <taxon>Dikarya</taxon>
        <taxon>Ascomycota</taxon>
        <taxon>Pezizomycotina</taxon>
        <taxon>Eurotiomycetes</taxon>
        <taxon>Eurotiomycetidae</taxon>
        <taxon>Eurotiales</taxon>
        <taxon>Aspergillaceae</taxon>
        <taxon>Aspergillus</taxon>
        <taxon>Aspergillus subgen. Nidulantes</taxon>
    </lineage>
</organism>
<feature type="region of interest" description="Disordered" evidence="1">
    <location>
        <begin position="1"/>
        <end position="86"/>
    </location>
</feature>
<feature type="compositionally biased region" description="Low complexity" evidence="1">
    <location>
        <begin position="42"/>
        <end position="56"/>
    </location>
</feature>
<evidence type="ECO:0000313" key="2">
    <source>
        <dbReference type="EMBL" id="OJI97847.1"/>
    </source>
</evidence>
<dbReference type="PANTHER" id="PTHR28307">
    <property type="entry name" value="PROTEIN PAL1"/>
    <property type="match status" value="1"/>
</dbReference>
<dbReference type="Proteomes" id="UP000184073">
    <property type="component" value="Unassembled WGS sequence"/>
</dbReference>
<dbReference type="OrthoDB" id="5389892at2759"/>
<dbReference type="GO" id="GO:0005737">
    <property type="term" value="C:cytoplasm"/>
    <property type="evidence" value="ECO:0007669"/>
    <property type="project" value="TreeGrafter"/>
</dbReference>
<evidence type="ECO:0008006" key="4">
    <source>
        <dbReference type="Google" id="ProtNLM"/>
    </source>
</evidence>
<protein>
    <recommendedName>
        <fullName evidence="4">Pal1 cell morphology protein</fullName>
    </recommendedName>
</protein>
<reference evidence="3" key="1">
    <citation type="journal article" date="2017" name="Genome Biol.">
        <title>Comparative genomics reveals high biological diversity and specific adaptations in the industrially and medically important fungal genus Aspergillus.</title>
        <authorList>
            <person name="de Vries R.P."/>
            <person name="Riley R."/>
            <person name="Wiebenga A."/>
            <person name="Aguilar-Osorio G."/>
            <person name="Amillis S."/>
            <person name="Uchima C.A."/>
            <person name="Anderluh G."/>
            <person name="Asadollahi M."/>
            <person name="Askin M."/>
            <person name="Barry K."/>
            <person name="Battaglia E."/>
            <person name="Bayram O."/>
            <person name="Benocci T."/>
            <person name="Braus-Stromeyer S.A."/>
            <person name="Caldana C."/>
            <person name="Canovas D."/>
            <person name="Cerqueira G.C."/>
            <person name="Chen F."/>
            <person name="Chen W."/>
            <person name="Choi C."/>
            <person name="Clum A."/>
            <person name="Dos Santos R.A."/>
            <person name="Damasio A.R."/>
            <person name="Diallinas G."/>
            <person name="Emri T."/>
            <person name="Fekete E."/>
            <person name="Flipphi M."/>
            <person name="Freyberg S."/>
            <person name="Gallo A."/>
            <person name="Gournas C."/>
            <person name="Habgood R."/>
            <person name="Hainaut M."/>
            <person name="Harispe M.L."/>
            <person name="Henrissat B."/>
            <person name="Hilden K.S."/>
            <person name="Hope R."/>
            <person name="Hossain A."/>
            <person name="Karabika E."/>
            <person name="Karaffa L."/>
            <person name="Karanyi Z."/>
            <person name="Krasevec N."/>
            <person name="Kuo A."/>
            <person name="Kusch H."/>
            <person name="LaButti K."/>
            <person name="Lagendijk E.L."/>
            <person name="Lapidus A."/>
            <person name="Levasseur A."/>
            <person name="Lindquist E."/>
            <person name="Lipzen A."/>
            <person name="Logrieco A.F."/>
            <person name="MacCabe A."/>
            <person name="Maekelae M.R."/>
            <person name="Malavazi I."/>
            <person name="Melin P."/>
            <person name="Meyer V."/>
            <person name="Mielnichuk N."/>
            <person name="Miskei M."/>
            <person name="Molnar A.P."/>
            <person name="Mule G."/>
            <person name="Ngan C.Y."/>
            <person name="Orejas M."/>
            <person name="Orosz E."/>
            <person name="Ouedraogo J.P."/>
            <person name="Overkamp K.M."/>
            <person name="Park H.-S."/>
            <person name="Perrone G."/>
            <person name="Piumi F."/>
            <person name="Punt P.J."/>
            <person name="Ram A.F."/>
            <person name="Ramon A."/>
            <person name="Rauscher S."/>
            <person name="Record E."/>
            <person name="Riano-Pachon D.M."/>
            <person name="Robert V."/>
            <person name="Roehrig J."/>
            <person name="Ruller R."/>
            <person name="Salamov A."/>
            <person name="Salih N.S."/>
            <person name="Samson R.A."/>
            <person name="Sandor E."/>
            <person name="Sanguinetti M."/>
            <person name="Schuetze T."/>
            <person name="Sepcic K."/>
            <person name="Shelest E."/>
            <person name="Sherlock G."/>
            <person name="Sophianopoulou V."/>
            <person name="Squina F.M."/>
            <person name="Sun H."/>
            <person name="Susca A."/>
            <person name="Todd R.B."/>
            <person name="Tsang A."/>
            <person name="Unkles S.E."/>
            <person name="van de Wiele N."/>
            <person name="van Rossen-Uffink D."/>
            <person name="Oliveira J.V."/>
            <person name="Vesth T.C."/>
            <person name="Visser J."/>
            <person name="Yu J.-H."/>
            <person name="Zhou M."/>
            <person name="Andersen M.R."/>
            <person name="Archer D.B."/>
            <person name="Baker S.E."/>
            <person name="Benoit I."/>
            <person name="Brakhage A.A."/>
            <person name="Braus G.H."/>
            <person name="Fischer R."/>
            <person name="Frisvad J.C."/>
            <person name="Goldman G.H."/>
            <person name="Houbraken J."/>
            <person name="Oakley B."/>
            <person name="Pocsi I."/>
            <person name="Scazzocchio C."/>
            <person name="Seiboth B."/>
            <person name="vanKuyk P.A."/>
            <person name="Wortman J."/>
            <person name="Dyer P.S."/>
            <person name="Grigoriev I.V."/>
        </authorList>
    </citation>
    <scope>NUCLEOTIDE SEQUENCE [LARGE SCALE GENOMIC DNA]</scope>
    <source>
        <strain evidence="3">CBS 583.65</strain>
    </source>
</reference>
<dbReference type="GeneID" id="63728302"/>
<name>A0A1L9P8J9_ASPVE</name>
<dbReference type="RefSeq" id="XP_040663610.1">
    <property type="nucleotide sequence ID" value="XM_040812791.1"/>
</dbReference>
<proteinExistence type="predicted"/>
<dbReference type="PANTHER" id="PTHR28307:SF1">
    <property type="entry name" value="PAL1 CELL MORPHOLOGY PROTEIN"/>
    <property type="match status" value="1"/>
</dbReference>
<dbReference type="AlphaFoldDB" id="A0A1L9P8J9"/>
<keyword evidence="3" id="KW-1185">Reference proteome</keyword>
<gene>
    <name evidence="2" type="ORF">ASPVEDRAFT_433235</name>
</gene>
<evidence type="ECO:0000256" key="1">
    <source>
        <dbReference type="SAM" id="MobiDB-lite"/>
    </source>
</evidence>
<feature type="compositionally biased region" description="Basic residues" evidence="1">
    <location>
        <begin position="72"/>
        <end position="86"/>
    </location>
</feature>